<protein>
    <submittedName>
        <fullName evidence="1">Putative lambda recombination protein</fullName>
    </submittedName>
</protein>
<evidence type="ECO:0000313" key="1">
    <source>
        <dbReference type="EMBL" id="QJA54029.1"/>
    </source>
</evidence>
<dbReference type="InterPro" id="IPR008713">
    <property type="entry name" value="Phage_lambda_NinG"/>
</dbReference>
<name>A0A6H2A2S0_9ZZZZ</name>
<sequence length="143" mass="16600">MIKSLNKKLKRKSLSKVKKDCWDLFSRYIRLRDCLKTTGCSSFGLCVTCDKRYHFKLLQAGHFISGRKNANLFSEEGTHAQCYNCNINLRGNTLEYRRKIIQMYGEGYDEVLEKESQKVVKITIPDIEAIMLALKKKLEVQNA</sequence>
<dbReference type="EMBL" id="MT144471">
    <property type="protein sequence ID" value="QJA54029.1"/>
    <property type="molecule type" value="Genomic_DNA"/>
</dbReference>
<organism evidence="1">
    <name type="scientific">viral metagenome</name>
    <dbReference type="NCBI Taxonomy" id="1070528"/>
    <lineage>
        <taxon>unclassified sequences</taxon>
        <taxon>metagenomes</taxon>
        <taxon>organismal metagenomes</taxon>
    </lineage>
</organism>
<reference evidence="1" key="1">
    <citation type="submission" date="2020-03" db="EMBL/GenBank/DDBJ databases">
        <title>The deep terrestrial virosphere.</title>
        <authorList>
            <person name="Holmfeldt K."/>
            <person name="Nilsson E."/>
            <person name="Simone D."/>
            <person name="Lopez-Fernandez M."/>
            <person name="Wu X."/>
            <person name="de Brujin I."/>
            <person name="Lundin D."/>
            <person name="Andersson A."/>
            <person name="Bertilsson S."/>
            <person name="Dopson M."/>
        </authorList>
    </citation>
    <scope>NUCLEOTIDE SEQUENCE</scope>
    <source>
        <strain evidence="1">TM448A04278</strain>
    </source>
</reference>
<accession>A0A6H2A2S0</accession>
<proteinExistence type="predicted"/>
<gene>
    <name evidence="1" type="ORF">TM448A04278_0009</name>
</gene>
<dbReference type="AlphaFoldDB" id="A0A6H2A2S0"/>
<dbReference type="Pfam" id="PF05766">
    <property type="entry name" value="NinG"/>
    <property type="match status" value="1"/>
</dbReference>